<keyword evidence="3" id="KW-1185">Reference proteome</keyword>
<dbReference type="InterPro" id="IPR050266">
    <property type="entry name" value="AB_hydrolase_sf"/>
</dbReference>
<accession>A0A7I9YU05</accession>
<dbReference type="Proteomes" id="UP000465360">
    <property type="component" value="Unassembled WGS sequence"/>
</dbReference>
<proteinExistence type="predicted"/>
<protein>
    <recommendedName>
        <fullName evidence="1">AB hydrolase-1 domain-containing protein</fullName>
    </recommendedName>
</protein>
<dbReference type="GO" id="GO:0047372">
    <property type="term" value="F:monoacylglycerol lipase activity"/>
    <property type="evidence" value="ECO:0007669"/>
    <property type="project" value="TreeGrafter"/>
</dbReference>
<organism evidence="2 3">
    <name type="scientific">Mycobacterium bourgelatii</name>
    <dbReference type="NCBI Taxonomy" id="1273442"/>
    <lineage>
        <taxon>Bacteria</taxon>
        <taxon>Bacillati</taxon>
        <taxon>Actinomycetota</taxon>
        <taxon>Actinomycetes</taxon>
        <taxon>Mycobacteriales</taxon>
        <taxon>Mycobacteriaceae</taxon>
        <taxon>Mycobacterium</taxon>
    </lineage>
</organism>
<feature type="domain" description="AB hydrolase-1" evidence="1">
    <location>
        <begin position="26"/>
        <end position="274"/>
    </location>
</feature>
<name>A0A7I9YU05_MYCBU</name>
<dbReference type="GO" id="GO:0016020">
    <property type="term" value="C:membrane"/>
    <property type="evidence" value="ECO:0007669"/>
    <property type="project" value="TreeGrafter"/>
</dbReference>
<dbReference type="RefSeq" id="WP_163716105.1">
    <property type="nucleotide sequence ID" value="NZ_BLKZ01000001.1"/>
</dbReference>
<dbReference type="SUPFAM" id="SSF53474">
    <property type="entry name" value="alpha/beta-Hydrolases"/>
    <property type="match status" value="1"/>
</dbReference>
<evidence type="ECO:0000313" key="2">
    <source>
        <dbReference type="EMBL" id="GFG92086.1"/>
    </source>
</evidence>
<gene>
    <name evidence="2" type="ORF">MBOU_41280</name>
</gene>
<dbReference type="PANTHER" id="PTHR43798:SF5">
    <property type="entry name" value="MONOACYLGLYCEROL LIPASE ABHD6"/>
    <property type="match status" value="1"/>
</dbReference>
<evidence type="ECO:0000259" key="1">
    <source>
        <dbReference type="Pfam" id="PF12697"/>
    </source>
</evidence>
<reference evidence="2 3" key="1">
    <citation type="journal article" date="2019" name="Emerg. Microbes Infect.">
        <title>Comprehensive subspecies identification of 175 nontuberculous mycobacteria species based on 7547 genomic profiles.</title>
        <authorList>
            <person name="Matsumoto Y."/>
            <person name="Kinjo T."/>
            <person name="Motooka D."/>
            <person name="Nabeya D."/>
            <person name="Jung N."/>
            <person name="Uechi K."/>
            <person name="Horii T."/>
            <person name="Iida T."/>
            <person name="Fujita J."/>
            <person name="Nakamura S."/>
        </authorList>
    </citation>
    <scope>NUCLEOTIDE SEQUENCE [LARGE SCALE GENOMIC DNA]</scope>
    <source>
        <strain evidence="2 3">JCM 30725</strain>
    </source>
</reference>
<dbReference type="GO" id="GO:0046464">
    <property type="term" value="P:acylglycerol catabolic process"/>
    <property type="evidence" value="ECO:0007669"/>
    <property type="project" value="TreeGrafter"/>
</dbReference>
<dbReference type="AlphaFoldDB" id="A0A7I9YU05"/>
<evidence type="ECO:0000313" key="3">
    <source>
        <dbReference type="Proteomes" id="UP000465360"/>
    </source>
</evidence>
<dbReference type="EMBL" id="BLKZ01000001">
    <property type="protein sequence ID" value="GFG92086.1"/>
    <property type="molecule type" value="Genomic_DNA"/>
</dbReference>
<comment type="caution">
    <text evidence="2">The sequence shown here is derived from an EMBL/GenBank/DDBJ whole genome shotgun (WGS) entry which is preliminary data.</text>
</comment>
<dbReference type="InterPro" id="IPR029058">
    <property type="entry name" value="AB_hydrolase_fold"/>
</dbReference>
<dbReference type="Gene3D" id="3.40.50.1820">
    <property type="entry name" value="alpha/beta hydrolase"/>
    <property type="match status" value="1"/>
</dbReference>
<dbReference type="PANTHER" id="PTHR43798">
    <property type="entry name" value="MONOACYLGLYCEROL LIPASE"/>
    <property type="match status" value="1"/>
</dbReference>
<dbReference type="InterPro" id="IPR000073">
    <property type="entry name" value="AB_hydrolase_1"/>
</dbReference>
<sequence>MIERVDVEVDGYREQIRIDGNSGPVVLLCSGLGGRALHWSDTVAHLADDHRVVRFDRPGTPVTPAPARNRRCTVRGEADRIAAVLDAVPRSEGAVLVGHSVGGFFAEAFARLYPGRTGALLLLDSSVANPRRLTLPSPVKLAAADGTATLLSKLRLDRPLAHAGLTLVQRRRPGGLDARMRSEIRNAATEPGFLLALLTEEVAYPDLAAELCGLRARHPLPPIRRMVATAHTGLRTHFWRNQQIRLAKTLEAEHVTISPAGHLVMIEHPRRTADLIRVLTQD</sequence>
<dbReference type="Pfam" id="PF12697">
    <property type="entry name" value="Abhydrolase_6"/>
    <property type="match status" value="1"/>
</dbReference>